<dbReference type="KEGG" id="emar:D1013_14535"/>
<dbReference type="CDD" id="cd09084">
    <property type="entry name" value="EEP-2"/>
    <property type="match status" value="1"/>
</dbReference>
<dbReference type="GO" id="GO:0016787">
    <property type="term" value="F:hydrolase activity"/>
    <property type="evidence" value="ECO:0007669"/>
    <property type="project" value="UniProtKB-KW"/>
</dbReference>
<keyword evidence="9" id="KW-1133">Transmembrane helix</keyword>
<evidence type="ECO:0000313" key="12">
    <source>
        <dbReference type="Proteomes" id="UP000276309"/>
    </source>
</evidence>
<evidence type="ECO:0000313" key="11">
    <source>
        <dbReference type="EMBL" id="AYN68512.1"/>
    </source>
</evidence>
<keyword evidence="8" id="KW-0234">DNA repair</keyword>
<keyword evidence="9" id="KW-0812">Transmembrane</keyword>
<dbReference type="Proteomes" id="UP000276309">
    <property type="component" value="Chromosome"/>
</dbReference>
<evidence type="ECO:0000256" key="7">
    <source>
        <dbReference type="ARBA" id="ARBA00022842"/>
    </source>
</evidence>
<accession>A0A3G2L8C2</accession>
<keyword evidence="11" id="KW-0255">Endonuclease</keyword>
<feature type="transmembrane region" description="Helical" evidence="9">
    <location>
        <begin position="12"/>
        <end position="32"/>
    </location>
</feature>
<feature type="transmembrane region" description="Helical" evidence="9">
    <location>
        <begin position="68"/>
        <end position="86"/>
    </location>
</feature>
<dbReference type="GO" id="GO:0004519">
    <property type="term" value="F:endonuclease activity"/>
    <property type="evidence" value="ECO:0007669"/>
    <property type="project" value="UniProtKB-KW"/>
</dbReference>
<dbReference type="PANTHER" id="PTHR15822">
    <property type="entry name" value="TRAF AND TNF RECEPTOR-ASSOCIATED PROTEIN"/>
    <property type="match status" value="1"/>
</dbReference>
<evidence type="ECO:0000259" key="10">
    <source>
        <dbReference type="Pfam" id="PF03372"/>
    </source>
</evidence>
<keyword evidence="3" id="KW-0540">Nuclease</keyword>
<comment type="cofactor">
    <cofactor evidence="2">
        <name>Mg(2+)</name>
        <dbReference type="ChEBI" id="CHEBI:18420"/>
    </cofactor>
</comment>
<dbReference type="InterPro" id="IPR051547">
    <property type="entry name" value="TDP2-like"/>
</dbReference>
<dbReference type="InterPro" id="IPR005135">
    <property type="entry name" value="Endo/exonuclease/phosphatase"/>
</dbReference>
<evidence type="ECO:0000256" key="2">
    <source>
        <dbReference type="ARBA" id="ARBA00001946"/>
    </source>
</evidence>
<dbReference type="OrthoDB" id="635146at2"/>
<dbReference type="InterPro" id="IPR036691">
    <property type="entry name" value="Endo/exonu/phosph_ase_sf"/>
</dbReference>
<keyword evidence="7" id="KW-0460">Magnesium</keyword>
<name>A0A3G2L8C2_9FLAO</name>
<dbReference type="PROSITE" id="PS51257">
    <property type="entry name" value="PROKAR_LIPOPROTEIN"/>
    <property type="match status" value="1"/>
</dbReference>
<feature type="domain" description="Endonuclease/exonuclease/phosphatase" evidence="10">
    <location>
        <begin position="103"/>
        <end position="330"/>
    </location>
</feature>
<evidence type="ECO:0000256" key="1">
    <source>
        <dbReference type="ARBA" id="ARBA00001936"/>
    </source>
</evidence>
<keyword evidence="5" id="KW-0227">DNA damage</keyword>
<evidence type="ECO:0000256" key="5">
    <source>
        <dbReference type="ARBA" id="ARBA00022763"/>
    </source>
</evidence>
<evidence type="ECO:0000256" key="4">
    <source>
        <dbReference type="ARBA" id="ARBA00022723"/>
    </source>
</evidence>
<keyword evidence="4" id="KW-0479">Metal-binding</keyword>
<evidence type="ECO:0000256" key="6">
    <source>
        <dbReference type="ARBA" id="ARBA00022801"/>
    </source>
</evidence>
<dbReference type="RefSeq" id="WP_121849525.1">
    <property type="nucleotide sequence ID" value="NZ_CP032050.1"/>
</dbReference>
<keyword evidence="9" id="KW-0472">Membrane</keyword>
<feature type="transmembrane region" description="Helical" evidence="9">
    <location>
        <begin position="38"/>
        <end position="61"/>
    </location>
</feature>
<dbReference type="PANTHER" id="PTHR15822:SF4">
    <property type="entry name" value="TYROSYL-DNA PHOSPHODIESTERASE 2"/>
    <property type="match status" value="1"/>
</dbReference>
<dbReference type="GO" id="GO:0046872">
    <property type="term" value="F:metal ion binding"/>
    <property type="evidence" value="ECO:0007669"/>
    <property type="project" value="UniProtKB-KW"/>
</dbReference>
<dbReference type="Pfam" id="PF03372">
    <property type="entry name" value="Exo_endo_phos"/>
    <property type="match status" value="1"/>
</dbReference>
<dbReference type="AlphaFoldDB" id="A0A3G2L8C2"/>
<dbReference type="Gene3D" id="3.60.10.10">
    <property type="entry name" value="Endonuclease/exonuclease/phosphatase"/>
    <property type="match status" value="1"/>
</dbReference>
<dbReference type="GO" id="GO:0006281">
    <property type="term" value="P:DNA repair"/>
    <property type="evidence" value="ECO:0007669"/>
    <property type="project" value="UniProtKB-KW"/>
</dbReference>
<reference evidence="11 12" key="1">
    <citation type="submission" date="2018-08" db="EMBL/GenBank/DDBJ databases">
        <title>The reduced genetic potential of extracellular carbohydrate catabolism in Euzebyella marina RN62, a Flavobacteriia bacterium isolated from the hadal water.</title>
        <authorList>
            <person name="Xue C."/>
        </authorList>
    </citation>
    <scope>NUCLEOTIDE SEQUENCE [LARGE SCALE GENOMIC DNA]</scope>
    <source>
        <strain evidence="11 12">RN62</strain>
    </source>
</reference>
<organism evidence="11 12">
    <name type="scientific">Euzebyella marina</name>
    <dbReference type="NCBI Taxonomy" id="1761453"/>
    <lineage>
        <taxon>Bacteria</taxon>
        <taxon>Pseudomonadati</taxon>
        <taxon>Bacteroidota</taxon>
        <taxon>Flavobacteriia</taxon>
        <taxon>Flavobacteriales</taxon>
        <taxon>Flavobacteriaceae</taxon>
        <taxon>Euzebyella</taxon>
    </lineage>
</organism>
<evidence type="ECO:0000256" key="8">
    <source>
        <dbReference type="ARBA" id="ARBA00023204"/>
    </source>
</evidence>
<dbReference type="EMBL" id="CP032050">
    <property type="protein sequence ID" value="AYN68512.1"/>
    <property type="molecule type" value="Genomic_DNA"/>
</dbReference>
<proteinExistence type="predicted"/>
<gene>
    <name evidence="11" type="ORF">D1013_14535</name>
</gene>
<keyword evidence="12" id="KW-1185">Reference proteome</keyword>
<comment type="cofactor">
    <cofactor evidence="1">
        <name>Mn(2+)</name>
        <dbReference type="ChEBI" id="CHEBI:29035"/>
    </cofactor>
</comment>
<evidence type="ECO:0000256" key="9">
    <source>
        <dbReference type="SAM" id="Phobius"/>
    </source>
</evidence>
<keyword evidence="6" id="KW-0378">Hydrolase</keyword>
<evidence type="ECO:0000256" key="3">
    <source>
        <dbReference type="ARBA" id="ARBA00022722"/>
    </source>
</evidence>
<sequence>MKKLSWFNKSVYFLNLIVAALLLIACAVPYLTDQYFSFLSFLSLTVPLLVIINFLFLSYWLLQKKRQILISLFVLLIGFFSLGTFVKINLSNKVSTISDLKVMSYNIHGFKAFENMDRLTIYNKLKDFIAAENPDVISFQEVSYRMNGNFMNYPYSFLKRIPTGDKVHLGIFSKYPILKAEIIHFPNSINNGSYADILFKKDTIRIYNIHIQSLGITPGTGNVRSKTPEQLYDKLSTRFHRQLSQAKMIESHRATTDFPTIICTDMNNTQFSNVYQVLKGKSLDTFLEEGAGLGRTYNLMGLPLRIDFIFADDHFEILSHKNYDDKFSDHFPVMASFRLKH</sequence>
<protein>
    <submittedName>
        <fullName evidence="11">Endonuclease</fullName>
    </submittedName>
</protein>
<dbReference type="SUPFAM" id="SSF56219">
    <property type="entry name" value="DNase I-like"/>
    <property type="match status" value="1"/>
</dbReference>